<dbReference type="KEGG" id="bvz:BRAD3257_1558"/>
<sequence>MTRDGAESVERALNILRAFSETRRQMSLTEISQSTGLYKSTVLRLTASLEACGFVQRGEDKLYRLGPELWRLGAIYRRGLDLGEFIRPVLRRLVDTTQESASFYVRDGDERICLYRQNSPRAVRHHLEEGERLPLDRGAAGRVLRAYTAPKWPPGAQIREDGFYISLGERDADVAAASVPVIDNAGRLRGALSVSDLRSRFDTKAQHLAIEAMKMEAARLADHLPASD</sequence>
<dbReference type="PROSITE" id="PS51077">
    <property type="entry name" value="HTH_ICLR"/>
    <property type="match status" value="1"/>
</dbReference>
<dbReference type="Pfam" id="PF09339">
    <property type="entry name" value="HTH_IclR"/>
    <property type="match status" value="1"/>
</dbReference>
<dbReference type="AlphaFoldDB" id="A0A2U3PU52"/>
<keyword evidence="1" id="KW-0805">Transcription regulation</keyword>
<dbReference type="SUPFAM" id="SSF55781">
    <property type="entry name" value="GAF domain-like"/>
    <property type="match status" value="1"/>
</dbReference>
<dbReference type="PROSITE" id="PS51078">
    <property type="entry name" value="ICLR_ED"/>
    <property type="match status" value="1"/>
</dbReference>
<feature type="domain" description="HTH iclR-type" evidence="4">
    <location>
        <begin position="6"/>
        <end position="67"/>
    </location>
</feature>
<proteinExistence type="predicted"/>
<evidence type="ECO:0000256" key="2">
    <source>
        <dbReference type="ARBA" id="ARBA00023125"/>
    </source>
</evidence>
<evidence type="ECO:0000313" key="6">
    <source>
        <dbReference type="EMBL" id="SPP92685.1"/>
    </source>
</evidence>
<name>A0A2U3PU52_9BRAD</name>
<feature type="domain" description="IclR-ED" evidence="5">
    <location>
        <begin position="68"/>
        <end position="226"/>
    </location>
</feature>
<evidence type="ECO:0000259" key="5">
    <source>
        <dbReference type="PROSITE" id="PS51078"/>
    </source>
</evidence>
<dbReference type="GO" id="GO:0003700">
    <property type="term" value="F:DNA-binding transcription factor activity"/>
    <property type="evidence" value="ECO:0007669"/>
    <property type="project" value="TreeGrafter"/>
</dbReference>
<gene>
    <name evidence="6" type="ORF">BRAD3257_1558</name>
</gene>
<evidence type="ECO:0000256" key="3">
    <source>
        <dbReference type="ARBA" id="ARBA00023163"/>
    </source>
</evidence>
<dbReference type="SMART" id="SM00346">
    <property type="entry name" value="HTH_ICLR"/>
    <property type="match status" value="1"/>
</dbReference>
<dbReference type="InterPro" id="IPR005471">
    <property type="entry name" value="Tscrpt_reg_IclR_N"/>
</dbReference>
<dbReference type="GO" id="GO:0003677">
    <property type="term" value="F:DNA binding"/>
    <property type="evidence" value="ECO:0007669"/>
    <property type="project" value="UniProtKB-KW"/>
</dbReference>
<dbReference type="InterPro" id="IPR014757">
    <property type="entry name" value="Tscrpt_reg_IclR_C"/>
</dbReference>
<accession>A0A2U3PU52</accession>
<evidence type="ECO:0000256" key="1">
    <source>
        <dbReference type="ARBA" id="ARBA00023015"/>
    </source>
</evidence>
<dbReference type="Pfam" id="PF01614">
    <property type="entry name" value="IclR_C"/>
    <property type="match status" value="2"/>
</dbReference>
<dbReference type="FunFam" id="1.10.10.10:FF:000056">
    <property type="entry name" value="IclR family transcriptional regulator"/>
    <property type="match status" value="1"/>
</dbReference>
<dbReference type="InterPro" id="IPR036390">
    <property type="entry name" value="WH_DNA-bd_sf"/>
</dbReference>
<dbReference type="PANTHER" id="PTHR30136">
    <property type="entry name" value="HELIX-TURN-HELIX TRANSCRIPTIONAL REGULATOR, ICLR FAMILY"/>
    <property type="match status" value="1"/>
</dbReference>
<dbReference type="GO" id="GO:0045892">
    <property type="term" value="P:negative regulation of DNA-templated transcription"/>
    <property type="evidence" value="ECO:0007669"/>
    <property type="project" value="TreeGrafter"/>
</dbReference>
<reference evidence="6 7" key="1">
    <citation type="submission" date="2018-03" db="EMBL/GenBank/DDBJ databases">
        <authorList>
            <person name="Gully D."/>
        </authorList>
    </citation>
    <scope>NUCLEOTIDE SEQUENCE [LARGE SCALE GENOMIC DNA]</scope>
    <source>
        <strain evidence="6">ORS3257</strain>
    </source>
</reference>
<organism evidence="6 7">
    <name type="scientific">Bradyrhizobium vignae</name>
    <dbReference type="NCBI Taxonomy" id="1549949"/>
    <lineage>
        <taxon>Bacteria</taxon>
        <taxon>Pseudomonadati</taxon>
        <taxon>Pseudomonadota</taxon>
        <taxon>Alphaproteobacteria</taxon>
        <taxon>Hyphomicrobiales</taxon>
        <taxon>Nitrobacteraceae</taxon>
        <taxon>Bradyrhizobium</taxon>
    </lineage>
</organism>
<evidence type="ECO:0000313" key="7">
    <source>
        <dbReference type="Proteomes" id="UP000246085"/>
    </source>
</evidence>
<protein>
    <submittedName>
        <fullName evidence="6">Transcriptional regulator</fullName>
    </submittedName>
</protein>
<dbReference type="EMBL" id="LS398110">
    <property type="protein sequence ID" value="SPP92685.1"/>
    <property type="molecule type" value="Genomic_DNA"/>
</dbReference>
<keyword evidence="2" id="KW-0238">DNA-binding</keyword>
<dbReference type="SUPFAM" id="SSF46785">
    <property type="entry name" value="Winged helix' DNA-binding domain"/>
    <property type="match status" value="1"/>
</dbReference>
<dbReference type="Gene3D" id="3.30.450.40">
    <property type="match status" value="2"/>
</dbReference>
<dbReference type="RefSeq" id="WP_122401261.1">
    <property type="nucleotide sequence ID" value="NZ_LS398110.1"/>
</dbReference>
<dbReference type="Proteomes" id="UP000246085">
    <property type="component" value="Chromosome BRAD3257"/>
</dbReference>
<dbReference type="InterPro" id="IPR050707">
    <property type="entry name" value="HTH_MetabolicPath_Reg"/>
</dbReference>
<dbReference type="InterPro" id="IPR036388">
    <property type="entry name" value="WH-like_DNA-bd_sf"/>
</dbReference>
<dbReference type="InterPro" id="IPR029016">
    <property type="entry name" value="GAF-like_dom_sf"/>
</dbReference>
<keyword evidence="3" id="KW-0804">Transcription</keyword>
<evidence type="ECO:0000259" key="4">
    <source>
        <dbReference type="PROSITE" id="PS51077"/>
    </source>
</evidence>
<dbReference type="PANTHER" id="PTHR30136:SF39">
    <property type="entry name" value="TRANSCRIPTIONAL REGULATORY PROTEIN"/>
    <property type="match status" value="1"/>
</dbReference>
<dbReference type="Gene3D" id="1.10.10.10">
    <property type="entry name" value="Winged helix-like DNA-binding domain superfamily/Winged helix DNA-binding domain"/>
    <property type="match status" value="1"/>
</dbReference>